<organism evidence="1 2">
    <name type="scientific">Clunio marinus</name>
    <dbReference type="NCBI Taxonomy" id="568069"/>
    <lineage>
        <taxon>Eukaryota</taxon>
        <taxon>Metazoa</taxon>
        <taxon>Ecdysozoa</taxon>
        <taxon>Arthropoda</taxon>
        <taxon>Hexapoda</taxon>
        <taxon>Insecta</taxon>
        <taxon>Pterygota</taxon>
        <taxon>Neoptera</taxon>
        <taxon>Endopterygota</taxon>
        <taxon>Diptera</taxon>
        <taxon>Nematocera</taxon>
        <taxon>Chironomoidea</taxon>
        <taxon>Chironomidae</taxon>
        <taxon>Clunio</taxon>
    </lineage>
</organism>
<sequence>MFRDCVHGEKSYDERSLAAYEFKIFLLRYCSRKKFEKHRFTPCYTNCGVPQMAPLNFVNIEILNDYALLKTFTLGKALQSLKVPF</sequence>
<reference evidence="1" key="1">
    <citation type="submission" date="2015-04" db="EMBL/GenBank/DDBJ databases">
        <authorList>
            <person name="Syromyatnikov M.Y."/>
            <person name="Popov V.N."/>
        </authorList>
    </citation>
    <scope>NUCLEOTIDE SEQUENCE [LARGE SCALE GENOMIC DNA]</scope>
</reference>
<gene>
    <name evidence="1" type="ORF">CLUMA_CG009160</name>
</gene>
<evidence type="ECO:0000313" key="2">
    <source>
        <dbReference type="Proteomes" id="UP000183832"/>
    </source>
</evidence>
<protein>
    <submittedName>
        <fullName evidence="1">CLUMA_CG009160, isoform A</fullName>
    </submittedName>
</protein>
<evidence type="ECO:0000313" key="1">
    <source>
        <dbReference type="EMBL" id="CRK95702.1"/>
    </source>
</evidence>
<name>A0A1J1I9Q9_9DIPT</name>
<keyword evidence="2" id="KW-1185">Reference proteome</keyword>
<dbReference type="Proteomes" id="UP000183832">
    <property type="component" value="Unassembled WGS sequence"/>
</dbReference>
<proteinExistence type="predicted"/>
<dbReference type="EMBL" id="CVRI01000042">
    <property type="protein sequence ID" value="CRK95702.1"/>
    <property type="molecule type" value="Genomic_DNA"/>
</dbReference>
<accession>A0A1J1I9Q9</accession>
<dbReference type="AlphaFoldDB" id="A0A1J1I9Q9"/>